<organism evidence="2 3">
    <name type="scientific">Kineosporia babensis</name>
    <dbReference type="NCBI Taxonomy" id="499548"/>
    <lineage>
        <taxon>Bacteria</taxon>
        <taxon>Bacillati</taxon>
        <taxon>Actinomycetota</taxon>
        <taxon>Actinomycetes</taxon>
        <taxon>Kineosporiales</taxon>
        <taxon>Kineosporiaceae</taxon>
        <taxon>Kineosporia</taxon>
    </lineage>
</organism>
<dbReference type="InterPro" id="IPR024983">
    <property type="entry name" value="CHAT_dom"/>
</dbReference>
<sequence length="1119" mass="119328">MTSRQPGVAALLIDLLLLEQHRVDPRPAPDVAGNDRILIEAATALAATCPRRALHRLSDFTVYTEDDLTLGRGFALAAGFLDTNALPYGAEPVTEIPMGEGQQIFGAWLSGDGKHLADRGLERPVADPQWRLVHALTHRVVPMLASSRLGTPQPGLIHGWRTEIIPHLETHPVTAPYGWTLYAEMLHRSGQELEAVQILERVLCAVPDDHAARGHAHRVLGDLAATPDTACEHWERSLAEYRQPGLAAGTAAVLLRLANAPGGSSAHLDEAAVLAKWSGHEGLTQVVQAHRRTRTTLAAREEAPEEWAHRIGSRSLVRGICRLLLAAAQQVAQAGDVLAGIDLCTEAMSRAQRIEAGTELFDALSVRATLLSAAHPLLSAVTAVQAIRSVHQAAAREPLLWARCVVLANHAVERAHLLQSAPLLERTIEVAEALCAAVPHSNWPELAAALTQFRTETTGRIQRMQAALDWIAARDVRDTGARIPQLEFEHLLDEALAQAQEAQDEVTVAAVHALRGDQAGAVAAAERVAASDFQLGAELLLLAGEPDAALRTLNQLPDDDSRGWPWSGPTLRAEILLAMGDTVAAIEQANQGMDDYRAWVARLGLDSLRVAAGQDAAAGRVHAAVVRAHGALWEAWNEGQHPDVSSDEAARAFAAALTTADEARGGAAVFARPQRQRVLRGRQLAEARWSTALEHLARAELESTGLQDDPSPELSGRFIEAEQELRASIATTSGRHAWSGEKEAAQHFTDSVANALPADTVLLEYYLNGAHLIILAIGPAGRAVRTPAASAQVRRLHGSVRRPAAPAELSELLLSPVARDIEPCRNVLIVPHGALSTLPWHTLPFGAGRLDDERNVSLLPAAGLIPALAAAPRPDLARGSLSIAAPDFLPGSLDELPASRIEGEVVARHLPAATLLTGPQASVAEIRNHQEHWLERGQDPRGPALVHIASHGYVDPDWPHLSWLALSGSEKLRLPDIFAAVSQCDVLLLSACQGAEGRATAAGDVIGPVGTALSAGVSHVVAPVGAVNDIVACLFMSEVARQLGSTPAPDIGQAVAVARKTLRSMNGEDRRERYLELSDLTGQPPGALDHPRWKGIGGCGDGRPDPVDKLVHIGINCSD</sequence>
<proteinExistence type="predicted"/>
<keyword evidence="3" id="KW-1185">Reference proteome</keyword>
<dbReference type="RefSeq" id="WP_231441890.1">
    <property type="nucleotide sequence ID" value="NZ_JAJOMB010000006.1"/>
</dbReference>
<reference evidence="2" key="1">
    <citation type="submission" date="2021-11" db="EMBL/GenBank/DDBJ databases">
        <title>Streptomyces corallinus and Kineosporia corallina sp. nov., two new coral-derived marine actinobacteria.</title>
        <authorList>
            <person name="Buangrab K."/>
            <person name="Sutthacheep M."/>
            <person name="Yeemin T."/>
            <person name="Harunari E."/>
            <person name="Igarashi Y."/>
            <person name="Sripreechasak P."/>
            <person name="Kanchanasin P."/>
            <person name="Tanasupawat S."/>
            <person name="Phongsopitanun W."/>
        </authorList>
    </citation>
    <scope>NUCLEOTIDE SEQUENCE</scope>
    <source>
        <strain evidence="2">JCM 31032</strain>
    </source>
</reference>
<evidence type="ECO:0000313" key="3">
    <source>
        <dbReference type="Proteomes" id="UP001138997"/>
    </source>
</evidence>
<dbReference type="AlphaFoldDB" id="A0A9X1SZK4"/>
<dbReference type="EMBL" id="JAJOMB010000006">
    <property type="protein sequence ID" value="MCD5312058.1"/>
    <property type="molecule type" value="Genomic_DNA"/>
</dbReference>
<comment type="caution">
    <text evidence="2">The sequence shown here is derived from an EMBL/GenBank/DDBJ whole genome shotgun (WGS) entry which is preliminary data.</text>
</comment>
<accession>A0A9X1SZK4</accession>
<dbReference type="Proteomes" id="UP001138997">
    <property type="component" value="Unassembled WGS sequence"/>
</dbReference>
<dbReference type="Pfam" id="PF12770">
    <property type="entry name" value="CHAT"/>
    <property type="match status" value="1"/>
</dbReference>
<name>A0A9X1SZK4_9ACTN</name>
<protein>
    <submittedName>
        <fullName evidence="2">CHAT domain-containing protein</fullName>
    </submittedName>
</protein>
<evidence type="ECO:0000259" key="1">
    <source>
        <dbReference type="Pfam" id="PF12770"/>
    </source>
</evidence>
<feature type="domain" description="CHAT" evidence="1">
    <location>
        <begin position="808"/>
        <end position="1066"/>
    </location>
</feature>
<gene>
    <name evidence="2" type="ORF">LR394_14190</name>
</gene>
<evidence type="ECO:0000313" key="2">
    <source>
        <dbReference type="EMBL" id="MCD5312058.1"/>
    </source>
</evidence>